<accession>A0A0U2ND03</accession>
<comment type="similarity">
    <text evidence="3">Belongs to the flavoredoxin family.</text>
</comment>
<dbReference type="SMART" id="SM00903">
    <property type="entry name" value="Flavin_Reduct"/>
    <property type="match status" value="1"/>
</dbReference>
<dbReference type="OrthoDB" id="8522at2157"/>
<dbReference type="InterPro" id="IPR012349">
    <property type="entry name" value="Split_barrel_FMN-bd"/>
</dbReference>
<feature type="domain" description="Flavin reductase like" evidence="4">
    <location>
        <begin position="12"/>
        <end position="153"/>
    </location>
</feature>
<dbReference type="PANTHER" id="PTHR43567">
    <property type="entry name" value="FLAVOREDOXIN-RELATED-RELATED"/>
    <property type="match status" value="1"/>
</dbReference>
<dbReference type="AlphaFoldDB" id="A0A0U2ND03"/>
<keyword evidence="2" id="KW-0285">Flavoprotein</keyword>
<dbReference type="RefSeq" id="WP_011278530.1">
    <property type="nucleotide sequence ID" value="NZ_BHWZ01000004.1"/>
</dbReference>
<evidence type="ECO:0000256" key="2">
    <source>
        <dbReference type="ARBA" id="ARBA00022630"/>
    </source>
</evidence>
<proteinExistence type="inferred from homology"/>
<dbReference type="Gene3D" id="2.30.110.10">
    <property type="entry name" value="Electron Transport, Fmn-binding Protein, Chain A"/>
    <property type="match status" value="1"/>
</dbReference>
<evidence type="ECO:0000256" key="1">
    <source>
        <dbReference type="ARBA" id="ARBA00001917"/>
    </source>
</evidence>
<evidence type="ECO:0000313" key="8">
    <source>
        <dbReference type="Proteomes" id="UP000065473"/>
    </source>
</evidence>
<reference evidence="7 8" key="1">
    <citation type="submission" date="2015-12" db="EMBL/GenBank/DDBJ databases">
        <title>A stable core within a dynamic pangenome in Sulfolobus acidocaldarius.</title>
        <authorList>
            <person name="Anderson R."/>
            <person name="Kouris A."/>
            <person name="Seward C."/>
            <person name="Campbell K."/>
            <person name="Whitaker R."/>
        </authorList>
    </citation>
    <scope>NUCLEOTIDE SEQUENCE [LARGE SCALE GENOMIC DNA]</scope>
    <source>
        <strain evidence="5 8">GG12-C01-09</strain>
        <strain evidence="6 7">NG05B_CO5_07</strain>
    </source>
</reference>
<dbReference type="PaxDb" id="1435377-SUSAZ_08180"/>
<gene>
    <name evidence="5" type="ORF">ATY89_09520</name>
    <name evidence="6" type="ORF">ATZ20_00930</name>
</gene>
<comment type="cofactor">
    <cofactor evidence="1">
        <name>FMN</name>
        <dbReference type="ChEBI" id="CHEBI:58210"/>
    </cofactor>
</comment>
<dbReference type="GO" id="GO:0010181">
    <property type="term" value="F:FMN binding"/>
    <property type="evidence" value="ECO:0007669"/>
    <property type="project" value="InterPro"/>
</dbReference>
<evidence type="ECO:0000313" key="6">
    <source>
        <dbReference type="EMBL" id="ALU30845.1"/>
    </source>
</evidence>
<dbReference type="STRING" id="1435377.SUSAZ_08180"/>
<dbReference type="GeneID" id="14552215"/>
<name>A0A0U2ND03_9CREN</name>
<protein>
    <submittedName>
        <fullName evidence="6">Flavin reductase</fullName>
    </submittedName>
</protein>
<dbReference type="Proteomes" id="UP000060043">
    <property type="component" value="Chromosome"/>
</dbReference>
<dbReference type="OMA" id="CYISVRP"/>
<dbReference type="Pfam" id="PF01613">
    <property type="entry name" value="Flavin_Reduct"/>
    <property type="match status" value="1"/>
</dbReference>
<evidence type="ECO:0000313" key="5">
    <source>
        <dbReference type="EMBL" id="ALU30151.1"/>
    </source>
</evidence>
<dbReference type="Proteomes" id="UP000065473">
    <property type="component" value="Chromosome"/>
</dbReference>
<dbReference type="InterPro" id="IPR052174">
    <property type="entry name" value="Flavoredoxin"/>
</dbReference>
<dbReference type="SUPFAM" id="SSF50475">
    <property type="entry name" value="FMN-binding split barrel"/>
    <property type="match status" value="1"/>
</dbReference>
<organism evidence="6 7">
    <name type="scientific">Sulfolobus acidocaldarius</name>
    <dbReference type="NCBI Taxonomy" id="2285"/>
    <lineage>
        <taxon>Archaea</taxon>
        <taxon>Thermoproteota</taxon>
        <taxon>Thermoprotei</taxon>
        <taxon>Sulfolobales</taxon>
        <taxon>Sulfolobaceae</taxon>
        <taxon>Sulfolobus</taxon>
    </lineage>
</organism>
<dbReference type="EMBL" id="CP013695">
    <property type="protein sequence ID" value="ALU30845.1"/>
    <property type="molecule type" value="Genomic_DNA"/>
</dbReference>
<evidence type="ECO:0000259" key="4">
    <source>
        <dbReference type="SMART" id="SM00903"/>
    </source>
</evidence>
<dbReference type="PANTHER" id="PTHR43567:SF1">
    <property type="entry name" value="FLAVOREDOXIN"/>
    <property type="match status" value="1"/>
</dbReference>
<dbReference type="InterPro" id="IPR002563">
    <property type="entry name" value="Flavin_Rdtase-like_dom"/>
</dbReference>
<sequence length="186" mass="20993">MTFIHYGGKFYRLVHPRPTVIIGTLCEDGRVNLMPASWNMPISEEPETIGVSVYKETFTYRCLKFHPYATINVPGPELLDLTYSLGSVSGKDVDKVKKFNVELVESEKINVPGMAKAIAIYETRIYNQIDVGECTLFVFEVLKSKVRDGITNQSGLDLRKTNLLLHGSGKIFHYVDKSMLSARELE</sequence>
<evidence type="ECO:0000313" key="7">
    <source>
        <dbReference type="Proteomes" id="UP000060043"/>
    </source>
</evidence>
<evidence type="ECO:0000256" key="3">
    <source>
        <dbReference type="ARBA" id="ARBA00038054"/>
    </source>
</evidence>
<dbReference type="EMBL" id="CP013694">
    <property type="protein sequence ID" value="ALU30151.1"/>
    <property type="molecule type" value="Genomic_DNA"/>
</dbReference>